<evidence type="ECO:0000313" key="2">
    <source>
        <dbReference type="EMBL" id="KAJ8385195.1"/>
    </source>
</evidence>
<dbReference type="AlphaFoldDB" id="A0AAD7RJD4"/>
<comment type="caution">
    <text evidence="2">The sequence shown here is derived from an EMBL/GenBank/DDBJ whole genome shotgun (WGS) entry which is preliminary data.</text>
</comment>
<accession>A0AAD7RJD4</accession>
<keyword evidence="3" id="KW-1185">Reference proteome</keyword>
<evidence type="ECO:0000256" key="1">
    <source>
        <dbReference type="SAM" id="MobiDB-lite"/>
    </source>
</evidence>
<proteinExistence type="predicted"/>
<sequence length="175" mass="19335">MNRMLLHSSQERNHTAGGINDSLLPVTSASNNGSNRNSLFRTEFAVGVGLGGAVSLFSATRNNSLAHMGELNFTEVYSRGISVNRAMRFTCKRPMLRIQLYCRCGGKVPAVVYIEITERFSPSPRPGSALTTPLLLLPSRPPTPSPTPPAIRPWWWYRAPGMLPRRARHPAQLLP</sequence>
<dbReference type="EMBL" id="JAINUG010000256">
    <property type="protein sequence ID" value="KAJ8385195.1"/>
    <property type="molecule type" value="Genomic_DNA"/>
</dbReference>
<dbReference type="Proteomes" id="UP001221898">
    <property type="component" value="Unassembled WGS sequence"/>
</dbReference>
<organism evidence="2 3">
    <name type="scientific">Aldrovandia affinis</name>
    <dbReference type="NCBI Taxonomy" id="143900"/>
    <lineage>
        <taxon>Eukaryota</taxon>
        <taxon>Metazoa</taxon>
        <taxon>Chordata</taxon>
        <taxon>Craniata</taxon>
        <taxon>Vertebrata</taxon>
        <taxon>Euteleostomi</taxon>
        <taxon>Actinopterygii</taxon>
        <taxon>Neopterygii</taxon>
        <taxon>Teleostei</taxon>
        <taxon>Notacanthiformes</taxon>
        <taxon>Halosauridae</taxon>
        <taxon>Aldrovandia</taxon>
    </lineage>
</organism>
<protein>
    <submittedName>
        <fullName evidence="2">Uncharacterized protein</fullName>
    </submittedName>
</protein>
<reference evidence="2" key="1">
    <citation type="journal article" date="2023" name="Science">
        <title>Genome structures resolve the early diversification of teleost fishes.</title>
        <authorList>
            <person name="Parey E."/>
            <person name="Louis A."/>
            <person name="Montfort J."/>
            <person name="Bouchez O."/>
            <person name="Roques C."/>
            <person name="Iampietro C."/>
            <person name="Lluch J."/>
            <person name="Castinel A."/>
            <person name="Donnadieu C."/>
            <person name="Desvignes T."/>
            <person name="Floi Bucao C."/>
            <person name="Jouanno E."/>
            <person name="Wen M."/>
            <person name="Mejri S."/>
            <person name="Dirks R."/>
            <person name="Jansen H."/>
            <person name="Henkel C."/>
            <person name="Chen W.J."/>
            <person name="Zahm M."/>
            <person name="Cabau C."/>
            <person name="Klopp C."/>
            <person name="Thompson A.W."/>
            <person name="Robinson-Rechavi M."/>
            <person name="Braasch I."/>
            <person name="Lecointre G."/>
            <person name="Bobe J."/>
            <person name="Postlethwait J.H."/>
            <person name="Berthelot C."/>
            <person name="Roest Crollius H."/>
            <person name="Guiguen Y."/>
        </authorList>
    </citation>
    <scope>NUCLEOTIDE SEQUENCE</scope>
    <source>
        <strain evidence="2">NC1722</strain>
    </source>
</reference>
<feature type="region of interest" description="Disordered" evidence="1">
    <location>
        <begin position="1"/>
        <end position="22"/>
    </location>
</feature>
<evidence type="ECO:0000313" key="3">
    <source>
        <dbReference type="Proteomes" id="UP001221898"/>
    </source>
</evidence>
<name>A0AAD7RJD4_9TELE</name>
<gene>
    <name evidence="2" type="ORF">AAFF_G00191670</name>
</gene>